<dbReference type="RefSeq" id="WP_143416868.1">
    <property type="nucleotide sequence ID" value="NZ_VJXR01000003.1"/>
</dbReference>
<evidence type="ECO:0000256" key="1">
    <source>
        <dbReference type="SAM" id="MobiDB-lite"/>
    </source>
</evidence>
<keyword evidence="3" id="KW-0413">Isomerase</keyword>
<sequence>MGKKSRSKRQPLAGTPKQKRQEVAYVERPFEGLPGETDLVAMREVVPAASVTVRTTAEHGAREVQLVTLLPESLPALHREDGTVLVALQNAQHSGDASRDIAAALLDALELEPGTPLTTAGLPEPGPRLQDILDTSAPVEITVHDTFDYWLTPGERDADVEHALEHASENIIPTVKVDGVDSAYWVRMGNREFLRWARPEDQERVLDGIARLHAARQSALDEGSKFIGAFRTCGILIPVWELAPGTEAAELVEPLKAFDTTLQAAIASTEPLTADERRARAGIVSRQVALR</sequence>
<evidence type="ECO:0000313" key="4">
    <source>
        <dbReference type="Proteomes" id="UP000318693"/>
    </source>
</evidence>
<dbReference type="GO" id="GO:0016853">
    <property type="term" value="F:isomerase activity"/>
    <property type="evidence" value="ECO:0007669"/>
    <property type="project" value="UniProtKB-KW"/>
</dbReference>
<feature type="region of interest" description="Disordered" evidence="1">
    <location>
        <begin position="1"/>
        <end position="21"/>
    </location>
</feature>
<dbReference type="AlphaFoldDB" id="A0A552WXA4"/>
<proteinExistence type="predicted"/>
<reference evidence="3 4" key="1">
    <citation type="submission" date="2019-07" db="EMBL/GenBank/DDBJ databases">
        <title>Georgenia wutianyii sp. nov. and Georgenia *** sp. nov. isolated from plateau pika (Ochotona curzoniae) in the Qinghai-Tibet plateau of China.</title>
        <authorList>
            <person name="Tian Z."/>
        </authorList>
    </citation>
    <scope>NUCLEOTIDE SEQUENCE [LARGE SCALE GENOMIC DNA]</scope>
    <source>
        <strain evidence="3 4">Z446</strain>
    </source>
</reference>
<evidence type="ECO:0000313" key="3">
    <source>
        <dbReference type="EMBL" id="TRW47296.1"/>
    </source>
</evidence>
<comment type="caution">
    <text evidence="3">The sequence shown here is derived from an EMBL/GenBank/DDBJ whole genome shotgun (WGS) entry which is preliminary data.</text>
</comment>
<keyword evidence="4" id="KW-1185">Reference proteome</keyword>
<feature type="domain" description="DUF5926" evidence="2">
    <location>
        <begin position="29"/>
        <end position="291"/>
    </location>
</feature>
<dbReference type="EMBL" id="VJXR01000003">
    <property type="protein sequence ID" value="TRW47296.1"/>
    <property type="molecule type" value="Genomic_DNA"/>
</dbReference>
<protein>
    <submittedName>
        <fullName evidence="3">Topoisomerase II</fullName>
    </submittedName>
</protein>
<dbReference type="InterPro" id="IPR045970">
    <property type="entry name" value="DUF5926"/>
</dbReference>
<dbReference type="Pfam" id="PF19348">
    <property type="entry name" value="DUF5926"/>
    <property type="match status" value="1"/>
</dbReference>
<evidence type="ECO:0000259" key="2">
    <source>
        <dbReference type="Pfam" id="PF19348"/>
    </source>
</evidence>
<gene>
    <name evidence="3" type="ORF">FJ693_02030</name>
</gene>
<accession>A0A552WXA4</accession>
<organism evidence="3 4">
    <name type="scientific">Georgenia yuyongxinii</name>
    <dbReference type="NCBI Taxonomy" id="2589797"/>
    <lineage>
        <taxon>Bacteria</taxon>
        <taxon>Bacillati</taxon>
        <taxon>Actinomycetota</taxon>
        <taxon>Actinomycetes</taxon>
        <taxon>Micrococcales</taxon>
        <taxon>Bogoriellaceae</taxon>
        <taxon>Georgenia</taxon>
    </lineage>
</organism>
<name>A0A552WXA4_9MICO</name>
<dbReference type="Proteomes" id="UP000318693">
    <property type="component" value="Unassembled WGS sequence"/>
</dbReference>